<reference evidence="2 3" key="2">
    <citation type="submission" date="2020-03" db="EMBL/GenBank/DDBJ databases">
        <title>Roseomonas stagni sp. nov., isolated from pond water in Japan.</title>
        <authorList>
            <person name="Furuhata K."/>
            <person name="Miyamoto H."/>
            <person name="Goto K."/>
        </authorList>
    </citation>
    <scope>NUCLEOTIDE SEQUENCE [LARGE SCALE GENOMIC DNA]</scope>
    <source>
        <strain evidence="2 3">PeD5</strain>
    </source>
</reference>
<evidence type="ECO:0000259" key="1">
    <source>
        <dbReference type="Pfam" id="PF13761"/>
    </source>
</evidence>
<accession>A0A6M1LWH3</accession>
<reference evidence="2 3" key="1">
    <citation type="submission" date="2020-02" db="EMBL/GenBank/DDBJ databases">
        <authorList>
            <person name="Kim H.M."/>
            <person name="Jeon C.O."/>
        </authorList>
    </citation>
    <scope>NUCLEOTIDE SEQUENCE [LARGE SCALE GENOMIC DNA]</scope>
    <source>
        <strain evidence="2 3">PeD5</strain>
    </source>
</reference>
<dbReference type="InterPro" id="IPR025311">
    <property type="entry name" value="DUF4166"/>
</dbReference>
<organism evidence="2 3">
    <name type="scientific">Falsiroseomonas algicola</name>
    <dbReference type="NCBI Taxonomy" id="2716930"/>
    <lineage>
        <taxon>Bacteria</taxon>
        <taxon>Pseudomonadati</taxon>
        <taxon>Pseudomonadota</taxon>
        <taxon>Alphaproteobacteria</taxon>
        <taxon>Acetobacterales</taxon>
        <taxon>Roseomonadaceae</taxon>
        <taxon>Falsiroseomonas</taxon>
    </lineage>
</organism>
<protein>
    <submittedName>
        <fullName evidence="2">DUF4166 domain-containing protein</fullName>
    </submittedName>
</protein>
<evidence type="ECO:0000313" key="2">
    <source>
        <dbReference type="EMBL" id="NGM24253.1"/>
    </source>
</evidence>
<comment type="caution">
    <text evidence="2">The sequence shown here is derived from an EMBL/GenBank/DDBJ whole genome shotgun (WGS) entry which is preliminary data.</text>
</comment>
<dbReference type="EMBL" id="JAAIKB010000028">
    <property type="protein sequence ID" value="NGM24253.1"/>
    <property type="molecule type" value="Genomic_DNA"/>
</dbReference>
<dbReference type="AlphaFoldDB" id="A0A6M1LWH3"/>
<sequence>MSGLFVRLLGEDGFARLPAAVQRLHQGGTFTGEAEVGGPEGFVARVVGWLVGFPAPAAAVPVRVTIEQDADGEVWIRDFGGRRFRSRMAIGAAGLEERFGPFAFRVAVPADDTGLRVVVRGWRVFGIPLPLALAPLGDAVESEDAAGRFRFDVAVGLPLGMGQVVRYRGWLV</sequence>
<gene>
    <name evidence="2" type="ORF">G3576_29960</name>
</gene>
<proteinExistence type="predicted"/>
<evidence type="ECO:0000313" key="3">
    <source>
        <dbReference type="Proteomes" id="UP000475385"/>
    </source>
</evidence>
<name>A0A6M1LWH3_9PROT</name>
<keyword evidence="3" id="KW-1185">Reference proteome</keyword>
<dbReference type="Pfam" id="PF13761">
    <property type="entry name" value="DUF4166"/>
    <property type="match status" value="1"/>
</dbReference>
<dbReference type="RefSeq" id="WP_164698164.1">
    <property type="nucleotide sequence ID" value="NZ_JAAIKB010000028.1"/>
</dbReference>
<dbReference type="Proteomes" id="UP000475385">
    <property type="component" value="Unassembled WGS sequence"/>
</dbReference>
<feature type="domain" description="DUF4166" evidence="1">
    <location>
        <begin position="17"/>
        <end position="171"/>
    </location>
</feature>